<protein>
    <submittedName>
        <fullName evidence="2">Uncharacterized protein</fullName>
    </submittedName>
</protein>
<feature type="compositionally biased region" description="Basic and acidic residues" evidence="1">
    <location>
        <begin position="28"/>
        <end position="44"/>
    </location>
</feature>
<feature type="region of interest" description="Disordered" evidence="1">
    <location>
        <begin position="196"/>
        <end position="215"/>
    </location>
</feature>
<feature type="compositionally biased region" description="Low complexity" evidence="1">
    <location>
        <begin position="196"/>
        <end position="206"/>
    </location>
</feature>
<proteinExistence type="predicted"/>
<gene>
    <name evidence="2" type="ORF">DdX_00322</name>
</gene>
<evidence type="ECO:0000313" key="2">
    <source>
        <dbReference type="EMBL" id="KAI1728163.1"/>
    </source>
</evidence>
<accession>A0AAD4RA92</accession>
<dbReference type="Proteomes" id="UP001201812">
    <property type="component" value="Unassembled WGS sequence"/>
</dbReference>
<sequence length="215" mass="24042">MPWCCCRRRKVQITKKQSKAGSRPSKLSSKETIESADQSGDRSKVRGTPGAALSNRSEKREGVFLVPSLTYEKCTPHHQDHLLEKTQSSMQNSVKDVRGVNDPCAQTPQKRTRDLGGVNIANTDITMRCLMKNTREVTMAPLTRKEWTTAVDEIYEQFEKDQSAGYDSAKAKKKIEGHVQMDLDKSVVYVVPTEFTQESETTQSSQMPTSASVVP</sequence>
<feature type="region of interest" description="Disordered" evidence="1">
    <location>
        <begin position="13"/>
        <end position="59"/>
    </location>
</feature>
<evidence type="ECO:0000313" key="3">
    <source>
        <dbReference type="Proteomes" id="UP001201812"/>
    </source>
</evidence>
<keyword evidence="3" id="KW-1185">Reference proteome</keyword>
<evidence type="ECO:0000256" key="1">
    <source>
        <dbReference type="SAM" id="MobiDB-lite"/>
    </source>
</evidence>
<dbReference type="EMBL" id="JAKKPZ010000001">
    <property type="protein sequence ID" value="KAI1728163.1"/>
    <property type="molecule type" value="Genomic_DNA"/>
</dbReference>
<comment type="caution">
    <text evidence="2">The sequence shown here is derived from an EMBL/GenBank/DDBJ whole genome shotgun (WGS) entry which is preliminary data.</text>
</comment>
<dbReference type="AlphaFoldDB" id="A0AAD4RA92"/>
<name>A0AAD4RA92_9BILA</name>
<organism evidence="2 3">
    <name type="scientific">Ditylenchus destructor</name>
    <dbReference type="NCBI Taxonomy" id="166010"/>
    <lineage>
        <taxon>Eukaryota</taxon>
        <taxon>Metazoa</taxon>
        <taxon>Ecdysozoa</taxon>
        <taxon>Nematoda</taxon>
        <taxon>Chromadorea</taxon>
        <taxon>Rhabditida</taxon>
        <taxon>Tylenchina</taxon>
        <taxon>Tylenchomorpha</taxon>
        <taxon>Sphaerularioidea</taxon>
        <taxon>Anguinidae</taxon>
        <taxon>Anguininae</taxon>
        <taxon>Ditylenchus</taxon>
    </lineage>
</organism>
<reference evidence="2" key="1">
    <citation type="submission" date="2022-01" db="EMBL/GenBank/DDBJ databases">
        <title>Genome Sequence Resource for Two Populations of Ditylenchus destructor, the Migratory Endoparasitic Phytonematode.</title>
        <authorList>
            <person name="Zhang H."/>
            <person name="Lin R."/>
            <person name="Xie B."/>
        </authorList>
    </citation>
    <scope>NUCLEOTIDE SEQUENCE</scope>
    <source>
        <strain evidence="2">BazhouSP</strain>
    </source>
</reference>